<evidence type="ECO:0000256" key="1">
    <source>
        <dbReference type="SAM" id="Phobius"/>
    </source>
</evidence>
<reference evidence="3 4" key="1">
    <citation type="journal article" date="2016" name="Nat. Commun.">
        <title>Thousands of microbial genomes shed light on interconnected biogeochemical processes in an aquifer system.</title>
        <authorList>
            <person name="Anantharaman K."/>
            <person name="Brown C.T."/>
            <person name="Hug L.A."/>
            <person name="Sharon I."/>
            <person name="Castelle C.J."/>
            <person name="Probst A.J."/>
            <person name="Thomas B.C."/>
            <person name="Singh A."/>
            <person name="Wilkins M.J."/>
            <person name="Karaoz U."/>
            <person name="Brodie E.L."/>
            <person name="Williams K.H."/>
            <person name="Hubbard S.S."/>
            <person name="Banfield J.F."/>
        </authorList>
    </citation>
    <scope>NUCLEOTIDE SEQUENCE [LARGE SCALE GENOMIC DNA]</scope>
</reference>
<feature type="transmembrane region" description="Helical" evidence="1">
    <location>
        <begin position="58"/>
        <end position="76"/>
    </location>
</feature>
<dbReference type="AlphaFoldDB" id="A0A1F6D9H0"/>
<comment type="caution">
    <text evidence="3">The sequence shown here is derived from an EMBL/GenBank/DDBJ whole genome shotgun (WGS) entry which is preliminary data.</text>
</comment>
<dbReference type="InterPro" id="IPR000326">
    <property type="entry name" value="PAP2/HPO"/>
</dbReference>
<dbReference type="PANTHER" id="PTHR14969">
    <property type="entry name" value="SPHINGOSINE-1-PHOSPHATE PHOSPHOHYDROLASE"/>
    <property type="match status" value="1"/>
</dbReference>
<keyword evidence="1" id="KW-0812">Transmembrane</keyword>
<evidence type="ECO:0000313" key="4">
    <source>
        <dbReference type="Proteomes" id="UP000178042"/>
    </source>
</evidence>
<organism evidence="3 4">
    <name type="scientific">Candidatus Kaiserbacteria bacterium RIFCSPHIGHO2_02_FULL_49_16</name>
    <dbReference type="NCBI Taxonomy" id="1798490"/>
    <lineage>
        <taxon>Bacteria</taxon>
        <taxon>Candidatus Kaiseribacteriota</taxon>
    </lineage>
</organism>
<name>A0A1F6D9H0_9BACT</name>
<feature type="transmembrane region" description="Helical" evidence="1">
    <location>
        <begin position="26"/>
        <end position="51"/>
    </location>
</feature>
<accession>A0A1F6D9H0</accession>
<protein>
    <recommendedName>
        <fullName evidence="2">Phosphatidic acid phosphatase type 2/haloperoxidase domain-containing protein</fullName>
    </recommendedName>
</protein>
<evidence type="ECO:0000259" key="2">
    <source>
        <dbReference type="SMART" id="SM00014"/>
    </source>
</evidence>
<dbReference type="Gene3D" id="1.20.144.10">
    <property type="entry name" value="Phosphatidic acid phosphatase type 2/haloperoxidase"/>
    <property type="match status" value="2"/>
</dbReference>
<dbReference type="CDD" id="cd03392">
    <property type="entry name" value="PAP2_like_2"/>
    <property type="match status" value="1"/>
</dbReference>
<evidence type="ECO:0000313" key="3">
    <source>
        <dbReference type="EMBL" id="OGG58089.1"/>
    </source>
</evidence>
<proteinExistence type="predicted"/>
<dbReference type="SMART" id="SM00014">
    <property type="entry name" value="acidPPc"/>
    <property type="match status" value="1"/>
</dbReference>
<dbReference type="SUPFAM" id="SSF48317">
    <property type="entry name" value="Acid phosphatase/Vanadium-dependent haloperoxidase"/>
    <property type="match status" value="1"/>
</dbReference>
<dbReference type="InterPro" id="IPR036938">
    <property type="entry name" value="PAP2/HPO_sf"/>
</dbReference>
<feature type="transmembrane region" description="Helical" evidence="1">
    <location>
        <begin position="157"/>
        <end position="175"/>
    </location>
</feature>
<dbReference type="Pfam" id="PF01569">
    <property type="entry name" value="PAP2"/>
    <property type="match status" value="1"/>
</dbReference>
<feature type="transmembrane region" description="Helical" evidence="1">
    <location>
        <begin position="96"/>
        <end position="120"/>
    </location>
</feature>
<dbReference type="EMBL" id="MFLD01000045">
    <property type="protein sequence ID" value="OGG58089.1"/>
    <property type="molecule type" value="Genomic_DNA"/>
</dbReference>
<sequence length="186" mass="20732">MNFISAFDLQIEQALYAIRDHSDAQFFIWVSWLGSAYAILGLTLVVAIILAYRKRWSLVFGLFTSIFGSAVTAYILKEMIARPRPEVAMQAYTASTLYSFPSIHATLAVAFYVFIMWLIYGTLSATRKYLTIAAISIIILAIGFSRLYLGVHYPSDVFAGYALGGLFVLLGIKVAKILEQKTIFVS</sequence>
<dbReference type="PANTHER" id="PTHR14969:SF13">
    <property type="entry name" value="AT30094P"/>
    <property type="match status" value="1"/>
</dbReference>
<dbReference type="Proteomes" id="UP000178042">
    <property type="component" value="Unassembled WGS sequence"/>
</dbReference>
<keyword evidence="1" id="KW-1133">Transmembrane helix</keyword>
<keyword evidence="1" id="KW-0472">Membrane</keyword>
<feature type="domain" description="Phosphatidic acid phosphatase type 2/haloperoxidase" evidence="2">
    <location>
        <begin position="60"/>
        <end position="172"/>
    </location>
</feature>
<feature type="transmembrane region" description="Helical" evidence="1">
    <location>
        <begin position="132"/>
        <end position="151"/>
    </location>
</feature>
<gene>
    <name evidence="3" type="ORF">A3C86_04340</name>
</gene>